<dbReference type="InterPro" id="IPR009057">
    <property type="entry name" value="Homeodomain-like_sf"/>
</dbReference>
<dbReference type="EMBL" id="CP034438">
    <property type="protein sequence ID" value="AZN29336.1"/>
    <property type="molecule type" value="Genomic_DNA"/>
</dbReference>
<proteinExistence type="predicted"/>
<dbReference type="OrthoDB" id="4555585at2"/>
<protein>
    <submittedName>
        <fullName evidence="1">Uncharacterized protein</fullName>
    </submittedName>
</protein>
<gene>
    <name evidence="1" type="ORF">EJO69_02725</name>
</gene>
<sequence>MPFHSVGLLRNYCQQARKAAELAELLATARESTREVNDRTVPQKNALHRSVVKLLIEDYEAGASTYELAKRYNLRRNTVRDTLRRAGFDLSAKAKRAAVSEKQKAEARRLFASGTTRRELMELYGVSESTIRRALRCR</sequence>
<keyword evidence="2" id="KW-1185">Reference proteome</keyword>
<dbReference type="AlphaFoldDB" id="A0A3S8Z7P5"/>
<organism evidence="1 2">
    <name type="scientific">Flaviflexus salsibiostraticola</name>
    <dbReference type="NCBI Taxonomy" id="1282737"/>
    <lineage>
        <taxon>Bacteria</taxon>
        <taxon>Bacillati</taxon>
        <taxon>Actinomycetota</taxon>
        <taxon>Actinomycetes</taxon>
        <taxon>Actinomycetales</taxon>
        <taxon>Actinomycetaceae</taxon>
        <taxon>Flaviflexus</taxon>
    </lineage>
</organism>
<reference evidence="1 2" key="1">
    <citation type="submission" date="2018-12" db="EMBL/GenBank/DDBJ databases">
        <title>Complete genome sequence of Flaviflexus salsibiostraticola KCTC 33148.</title>
        <authorList>
            <person name="Bae J.-W."/>
        </authorList>
    </citation>
    <scope>NUCLEOTIDE SEQUENCE [LARGE SCALE GENOMIC DNA]</scope>
    <source>
        <strain evidence="1 2">KCTC 33148</strain>
    </source>
</reference>
<dbReference type="KEGG" id="fsl:EJO69_02725"/>
<accession>A0A3S8Z7P5</accession>
<dbReference type="RefSeq" id="WP_126038898.1">
    <property type="nucleotide sequence ID" value="NZ_CP034438.1"/>
</dbReference>
<evidence type="ECO:0000313" key="1">
    <source>
        <dbReference type="EMBL" id="AZN29336.1"/>
    </source>
</evidence>
<dbReference type="SUPFAM" id="SSF46689">
    <property type="entry name" value="Homeodomain-like"/>
    <property type="match status" value="1"/>
</dbReference>
<dbReference type="Gene3D" id="1.10.10.60">
    <property type="entry name" value="Homeodomain-like"/>
    <property type="match status" value="2"/>
</dbReference>
<name>A0A3S8Z7P5_9ACTO</name>
<dbReference type="Proteomes" id="UP000270021">
    <property type="component" value="Chromosome"/>
</dbReference>
<evidence type="ECO:0000313" key="2">
    <source>
        <dbReference type="Proteomes" id="UP000270021"/>
    </source>
</evidence>